<dbReference type="eggNOG" id="KOG0872">
    <property type="taxonomic scope" value="Eukaryota"/>
</dbReference>
<evidence type="ECO:0000256" key="12">
    <source>
        <dbReference type="ARBA" id="ARBA00039026"/>
    </source>
</evidence>
<reference evidence="20" key="2">
    <citation type="journal article" date="2013" name="Nat. Genet.">
        <title>The draft genomes of soft-shell turtle and green sea turtle yield insights into the development and evolution of the turtle-specific body plan.</title>
        <authorList>
            <person name="Wang Z."/>
            <person name="Pascual-Anaya J."/>
            <person name="Zadissa A."/>
            <person name="Li W."/>
            <person name="Niimura Y."/>
            <person name="Huang Z."/>
            <person name="Li C."/>
            <person name="White S."/>
            <person name="Xiong Z."/>
            <person name="Fang D."/>
            <person name="Wang B."/>
            <person name="Ming Y."/>
            <person name="Chen Y."/>
            <person name="Zheng Y."/>
            <person name="Kuraku S."/>
            <person name="Pignatelli M."/>
            <person name="Herrero J."/>
            <person name="Beal K."/>
            <person name="Nozawa M."/>
            <person name="Li Q."/>
            <person name="Wang J."/>
            <person name="Zhang H."/>
            <person name="Yu L."/>
            <person name="Shigenobu S."/>
            <person name="Wang J."/>
            <person name="Liu J."/>
            <person name="Flicek P."/>
            <person name="Searle S."/>
            <person name="Wang J."/>
            <person name="Kuratani S."/>
            <person name="Yin Y."/>
            <person name="Aken B."/>
            <person name="Zhang G."/>
            <person name="Irie N."/>
        </authorList>
    </citation>
    <scope>NUCLEOTIDE SEQUENCE [LARGE SCALE GENOMIC DNA]</scope>
    <source>
        <strain evidence="20">Daiwa-1</strain>
    </source>
</reference>
<dbReference type="STRING" id="13735.ENSPSIP00000008573"/>
<keyword evidence="7" id="KW-0408">Iron</keyword>
<keyword evidence="8" id="KW-0443">Lipid metabolism</keyword>
<dbReference type="OrthoDB" id="6354873at2759"/>
<dbReference type="Ensembl" id="ENSPSIT00000008617.1">
    <property type="protein sequence ID" value="ENSPSIP00000008573.1"/>
    <property type="gene ID" value="ENSPSIG00000007848.1"/>
</dbReference>
<evidence type="ECO:0000256" key="3">
    <source>
        <dbReference type="ARBA" id="ARBA00022692"/>
    </source>
</evidence>
<evidence type="ECO:0000256" key="10">
    <source>
        <dbReference type="ARBA" id="ARBA00037122"/>
    </source>
</evidence>
<dbReference type="GeneID" id="102463873"/>
<evidence type="ECO:0000256" key="4">
    <source>
        <dbReference type="ARBA" id="ARBA00022824"/>
    </source>
</evidence>
<feature type="transmembrane region" description="Helical" evidence="16">
    <location>
        <begin position="413"/>
        <end position="434"/>
    </location>
</feature>
<feature type="transmembrane region" description="Helical" evidence="16">
    <location>
        <begin position="334"/>
        <end position="354"/>
    </location>
</feature>
<comment type="subcellular location">
    <subcellularLocation>
        <location evidence="2">Endoplasmic reticulum membrane</location>
        <topology evidence="2">Multi-pass membrane protein</topology>
    </subcellularLocation>
</comment>
<evidence type="ECO:0000256" key="9">
    <source>
        <dbReference type="ARBA" id="ARBA00023136"/>
    </source>
</evidence>
<dbReference type="KEGG" id="pss:102463873"/>
<name>K7FKL3_PELSI</name>
<keyword evidence="3 16" id="KW-0812">Transmembrane</keyword>
<evidence type="ECO:0000256" key="16">
    <source>
        <dbReference type="SAM" id="Phobius"/>
    </source>
</evidence>
<reference evidence="20" key="1">
    <citation type="submission" date="2011-10" db="EMBL/GenBank/DDBJ databases">
        <authorList>
            <consortium name="Soft-shell Turtle Genome Consortium"/>
        </authorList>
    </citation>
    <scope>NUCLEOTIDE SEQUENCE [LARGE SCALE GENOMIC DNA]</scope>
    <source>
        <strain evidence="20">Daiwa-1</strain>
    </source>
</reference>
<dbReference type="CTD" id="392636"/>
<evidence type="ECO:0000256" key="2">
    <source>
        <dbReference type="ARBA" id="ARBA00004477"/>
    </source>
</evidence>
<comment type="function">
    <text evidence="10">Glyceryl-ether monooxygenase that cleaves the O-alkyl bond of ether lipids. Ether lipids are essential components of brain membranes.</text>
</comment>
<keyword evidence="5 16" id="KW-1133">Transmembrane helix</keyword>
<reference evidence="19" key="4">
    <citation type="submission" date="2025-09" db="UniProtKB">
        <authorList>
            <consortium name="Ensembl"/>
        </authorList>
    </citation>
    <scope>IDENTIFICATION</scope>
</reference>
<dbReference type="RefSeq" id="XP_006138384.1">
    <property type="nucleotide sequence ID" value="XM_006138322.3"/>
</dbReference>
<dbReference type="AlphaFoldDB" id="K7FKL3"/>
<dbReference type="GO" id="GO:0050479">
    <property type="term" value="F:glyceryl-ether monooxygenase activity"/>
    <property type="evidence" value="ECO:0007669"/>
    <property type="project" value="UniProtKB-EC"/>
</dbReference>
<dbReference type="EMBL" id="AGCU01197253">
    <property type="status" value="NOT_ANNOTATED_CDS"/>
    <property type="molecule type" value="Genomic_DNA"/>
</dbReference>
<dbReference type="PANTHER" id="PTHR21624">
    <property type="entry name" value="STEROL DESATURASE-RELATED PROTEIN"/>
    <property type="match status" value="1"/>
</dbReference>
<dbReference type="EMBL" id="AGCU01197257">
    <property type="status" value="NOT_ANNOTATED_CDS"/>
    <property type="molecule type" value="Genomic_DNA"/>
</dbReference>
<evidence type="ECO:0000256" key="8">
    <source>
        <dbReference type="ARBA" id="ARBA00023098"/>
    </source>
</evidence>
<dbReference type="GO" id="GO:0019432">
    <property type="term" value="P:triglyceride biosynthetic process"/>
    <property type="evidence" value="ECO:0007669"/>
    <property type="project" value="Ensembl"/>
</dbReference>
<evidence type="ECO:0000256" key="11">
    <source>
        <dbReference type="ARBA" id="ARBA00038190"/>
    </source>
</evidence>
<protein>
    <recommendedName>
        <fullName evidence="13">Alkylglycerol monooxygenase</fullName>
        <ecNumber evidence="12">1.14.16.5</ecNumber>
    </recommendedName>
    <alternativeName>
        <fullName evidence="14">Transmembrane protein 195</fullName>
    </alternativeName>
</protein>
<accession>K7FKL3</accession>
<dbReference type="EMBL" id="AGCU01197255">
    <property type="status" value="NOT_ANNOTATED_CDS"/>
    <property type="molecule type" value="Genomic_DNA"/>
</dbReference>
<dbReference type="EMBL" id="AGCU01197252">
    <property type="status" value="NOT_ANNOTATED_CDS"/>
    <property type="molecule type" value="Genomic_DNA"/>
</dbReference>
<comment type="cofactor">
    <cofactor evidence="1">
        <name>Fe cation</name>
        <dbReference type="ChEBI" id="CHEBI:24875"/>
    </cofactor>
</comment>
<sequence>MDAPAAPGGSLTASQQVRLMFYALQPNESSFPSLQEVPDYVNKATPLFIVLMLLEFVASWVWRHQASVRVNDSITSLSAGVLSRLPDVFSRSLELTTYIYVWDNYRLFEMLWDSPWTWYLTFLGVDFGYYWFHRMAHEVNILWAAHQTHHSSEAYNLSTALRQSALQRYASWIFYLPMALFIPPSVYAVHLQFNLLYQFWIHTEVVNNLGPLELILNTPSHHRVHHGRNPYCIDKNYGGTLIIWDRIFGTFVAENDKVIYGLTHPINTFEPFKVQLCHLVHIWRTFWATPGYCNKLSVIFKGPGWGPGKPRLGLPEEIPVITGKEVNFDPKLPIYLSVYATVHFVLMLGFYMDLFENKATLSQVTLLLRIGYIILTLTSIGFLMEQRPKGASLEAVRCAVFLVLHKVGYLKTYIASLAFTYEILFSLCIAFWGVQIMKQLVSSTAKHH</sequence>
<dbReference type="Proteomes" id="UP000007267">
    <property type="component" value="Unassembled WGS sequence"/>
</dbReference>
<dbReference type="InterPro" id="IPR006694">
    <property type="entry name" value="Fatty_acid_hydroxylase"/>
</dbReference>
<proteinExistence type="inferred from homology"/>
<evidence type="ECO:0000259" key="18">
    <source>
        <dbReference type="Pfam" id="PF24858"/>
    </source>
</evidence>
<dbReference type="EMBL" id="AGCU01197254">
    <property type="status" value="NOT_ANNOTATED_CDS"/>
    <property type="molecule type" value="Genomic_DNA"/>
</dbReference>
<evidence type="ECO:0000256" key="5">
    <source>
        <dbReference type="ARBA" id="ARBA00022989"/>
    </source>
</evidence>
<evidence type="ECO:0000256" key="1">
    <source>
        <dbReference type="ARBA" id="ARBA00001962"/>
    </source>
</evidence>
<dbReference type="PANTHER" id="PTHR21624:SF1">
    <property type="entry name" value="ALKYLGLYCEROL MONOOXYGENASE"/>
    <property type="match status" value="1"/>
</dbReference>
<evidence type="ECO:0000256" key="14">
    <source>
        <dbReference type="ARBA" id="ARBA00041444"/>
    </source>
</evidence>
<dbReference type="EMBL" id="AGCU01197259">
    <property type="status" value="NOT_ANNOTATED_CDS"/>
    <property type="molecule type" value="Genomic_DNA"/>
</dbReference>
<feature type="transmembrane region" description="Helical" evidence="16">
    <location>
        <begin position="44"/>
        <end position="62"/>
    </location>
</feature>
<feature type="transmembrane region" description="Helical" evidence="16">
    <location>
        <begin position="172"/>
        <end position="190"/>
    </location>
</feature>
<dbReference type="GO" id="GO:0005789">
    <property type="term" value="C:endoplasmic reticulum membrane"/>
    <property type="evidence" value="ECO:0007669"/>
    <property type="project" value="UniProtKB-SubCell"/>
</dbReference>
<evidence type="ECO:0000256" key="6">
    <source>
        <dbReference type="ARBA" id="ARBA00023002"/>
    </source>
</evidence>
<dbReference type="GO" id="GO:0046485">
    <property type="term" value="P:ether lipid metabolic process"/>
    <property type="evidence" value="ECO:0007669"/>
    <property type="project" value="Ensembl"/>
</dbReference>
<dbReference type="EMBL" id="AGCU01197258">
    <property type="status" value="NOT_ANNOTATED_CDS"/>
    <property type="molecule type" value="Genomic_DNA"/>
</dbReference>
<evidence type="ECO:0000313" key="19">
    <source>
        <dbReference type="Ensembl" id="ENSPSIP00000008573.1"/>
    </source>
</evidence>
<dbReference type="EC" id="1.14.16.5" evidence="12"/>
<dbReference type="EMBL" id="AGCU01197256">
    <property type="status" value="NOT_ANNOTATED_CDS"/>
    <property type="molecule type" value="Genomic_DNA"/>
</dbReference>
<keyword evidence="4" id="KW-0256">Endoplasmic reticulum</keyword>
<evidence type="ECO:0000259" key="17">
    <source>
        <dbReference type="Pfam" id="PF04116"/>
    </source>
</evidence>
<comment type="catalytic activity">
    <reaction evidence="15">
        <text>1-O-(1,2-saturated-alkyl)-sn-glycerol + (6R)-L-erythro-5,6,7,8-tetrahydrobiopterin + O2 = a 1-(1-hydroxyalkyl)-sn-glycerol + (6R)-L-erythro-6,7-dihydrobiopterin + H2O</text>
        <dbReference type="Rhea" id="RHEA:36255"/>
        <dbReference type="ChEBI" id="CHEBI:15377"/>
        <dbReference type="ChEBI" id="CHEBI:15379"/>
        <dbReference type="ChEBI" id="CHEBI:43120"/>
        <dbReference type="ChEBI" id="CHEBI:59560"/>
        <dbReference type="ChEBI" id="CHEBI:73418"/>
        <dbReference type="ChEBI" id="CHEBI:83957"/>
        <dbReference type="EC" id="1.14.16.5"/>
    </reaction>
</comment>
<dbReference type="OMA" id="FMPTGWR"/>
<dbReference type="InterPro" id="IPR056853">
    <property type="entry name" value="AGMP_C"/>
</dbReference>
<dbReference type="InterPro" id="IPR051689">
    <property type="entry name" value="Sterol_desaturase/TMEM195"/>
</dbReference>
<keyword evidence="9 16" id="KW-0472">Membrane</keyword>
<organism evidence="19 20">
    <name type="scientific">Pelodiscus sinensis</name>
    <name type="common">Chinese softshell turtle</name>
    <name type="synonym">Trionyx sinensis</name>
    <dbReference type="NCBI Taxonomy" id="13735"/>
    <lineage>
        <taxon>Eukaryota</taxon>
        <taxon>Metazoa</taxon>
        <taxon>Chordata</taxon>
        <taxon>Craniata</taxon>
        <taxon>Vertebrata</taxon>
        <taxon>Euteleostomi</taxon>
        <taxon>Archelosauria</taxon>
        <taxon>Testudinata</taxon>
        <taxon>Testudines</taxon>
        <taxon>Cryptodira</taxon>
        <taxon>Trionychia</taxon>
        <taxon>Trionychidae</taxon>
        <taxon>Pelodiscus</taxon>
    </lineage>
</organism>
<feature type="transmembrane region" description="Helical" evidence="16">
    <location>
        <begin position="366"/>
        <end position="384"/>
    </location>
</feature>
<dbReference type="HOGENOM" id="CLU_033631_2_1_1"/>
<dbReference type="Pfam" id="PF24858">
    <property type="entry name" value="AGMP_C"/>
    <property type="match status" value="1"/>
</dbReference>
<dbReference type="Pfam" id="PF04116">
    <property type="entry name" value="FA_hydroxylase"/>
    <property type="match status" value="1"/>
</dbReference>
<dbReference type="EMBL" id="AGCU01197251">
    <property type="status" value="NOT_ANNOTATED_CDS"/>
    <property type="molecule type" value="Genomic_DNA"/>
</dbReference>
<dbReference type="EMBL" id="AGCU01197250">
    <property type="status" value="NOT_ANNOTATED_CDS"/>
    <property type="molecule type" value="Genomic_DNA"/>
</dbReference>
<dbReference type="GO" id="GO:0006643">
    <property type="term" value="P:membrane lipid metabolic process"/>
    <property type="evidence" value="ECO:0007669"/>
    <property type="project" value="Ensembl"/>
</dbReference>
<dbReference type="GeneTree" id="ENSGT00440000033807"/>
<evidence type="ECO:0000256" key="15">
    <source>
        <dbReference type="ARBA" id="ARBA00047556"/>
    </source>
</evidence>
<evidence type="ECO:0000256" key="13">
    <source>
        <dbReference type="ARBA" id="ARBA00040992"/>
    </source>
</evidence>
<evidence type="ECO:0000256" key="7">
    <source>
        <dbReference type="ARBA" id="ARBA00023004"/>
    </source>
</evidence>
<dbReference type="GO" id="GO:0005506">
    <property type="term" value="F:iron ion binding"/>
    <property type="evidence" value="ECO:0007669"/>
    <property type="project" value="Ensembl"/>
</dbReference>
<feature type="domain" description="Fatty acid hydroxylase" evidence="17">
    <location>
        <begin position="119"/>
        <end position="250"/>
    </location>
</feature>
<keyword evidence="20" id="KW-1185">Reference proteome</keyword>
<evidence type="ECO:0000313" key="20">
    <source>
        <dbReference type="Proteomes" id="UP000007267"/>
    </source>
</evidence>
<keyword evidence="6" id="KW-0560">Oxidoreductase</keyword>
<gene>
    <name evidence="19" type="primary">AGMO</name>
</gene>
<reference evidence="19" key="3">
    <citation type="submission" date="2025-08" db="UniProtKB">
        <authorList>
            <consortium name="Ensembl"/>
        </authorList>
    </citation>
    <scope>IDENTIFICATION</scope>
</reference>
<feature type="domain" description="Alkylglycerol monooxygenase C-terminal" evidence="18">
    <location>
        <begin position="336"/>
        <end position="423"/>
    </location>
</feature>
<comment type="similarity">
    <text evidence="11">Belongs to the sterol desaturase family. TMEM195 subfamily.</text>
</comment>